<evidence type="ECO:0000313" key="3">
    <source>
        <dbReference type="Proteomes" id="UP000051673"/>
    </source>
</evidence>
<name>A0A0R2JLM3_9LACO</name>
<organism evidence="2 3">
    <name type="scientific">Weissella minor</name>
    <dbReference type="NCBI Taxonomy" id="1620"/>
    <lineage>
        <taxon>Bacteria</taxon>
        <taxon>Bacillati</taxon>
        <taxon>Bacillota</taxon>
        <taxon>Bacilli</taxon>
        <taxon>Lactobacillales</taxon>
        <taxon>Lactobacillaceae</taxon>
        <taxon>Weissella</taxon>
    </lineage>
</organism>
<feature type="coiled-coil region" evidence="1">
    <location>
        <begin position="114"/>
        <end position="266"/>
    </location>
</feature>
<reference evidence="2 3" key="1">
    <citation type="journal article" date="2015" name="Genome Announc.">
        <title>Expanding the biotechnology potential of lactobacilli through comparative genomics of 213 strains and associated genera.</title>
        <authorList>
            <person name="Sun Z."/>
            <person name="Harris H.M."/>
            <person name="McCann A."/>
            <person name="Guo C."/>
            <person name="Argimon S."/>
            <person name="Zhang W."/>
            <person name="Yang X."/>
            <person name="Jeffery I.B."/>
            <person name="Cooney J.C."/>
            <person name="Kagawa T.F."/>
            <person name="Liu W."/>
            <person name="Song Y."/>
            <person name="Salvetti E."/>
            <person name="Wrobel A."/>
            <person name="Rasinkangas P."/>
            <person name="Parkhill J."/>
            <person name="Rea M.C."/>
            <person name="O'Sullivan O."/>
            <person name="Ritari J."/>
            <person name="Douillard F.P."/>
            <person name="Paul Ross R."/>
            <person name="Yang R."/>
            <person name="Briner A.E."/>
            <person name="Felis G.E."/>
            <person name="de Vos W.M."/>
            <person name="Barrangou R."/>
            <person name="Klaenhammer T.R."/>
            <person name="Caufield P.W."/>
            <person name="Cui Y."/>
            <person name="Zhang H."/>
            <person name="O'Toole P.W."/>
        </authorList>
    </citation>
    <scope>NUCLEOTIDE SEQUENCE [LARGE SCALE GENOMIC DNA]</scope>
    <source>
        <strain evidence="2 3">DSM 20014</strain>
    </source>
</reference>
<evidence type="ECO:0000313" key="2">
    <source>
        <dbReference type="EMBL" id="KRN78112.1"/>
    </source>
</evidence>
<dbReference type="Proteomes" id="UP000051673">
    <property type="component" value="Unassembled WGS sequence"/>
</dbReference>
<dbReference type="EMBL" id="JQCD01000001">
    <property type="protein sequence ID" value="KRN78112.1"/>
    <property type="molecule type" value="Genomic_DNA"/>
</dbReference>
<protein>
    <submittedName>
        <fullName evidence="2">Uncharacterized protein</fullName>
    </submittedName>
</protein>
<proteinExistence type="predicted"/>
<comment type="caution">
    <text evidence="2">The sequence shown here is derived from an EMBL/GenBank/DDBJ whole genome shotgun (WGS) entry which is preliminary data.</text>
</comment>
<dbReference type="RefSeq" id="WP_057785890.1">
    <property type="nucleotide sequence ID" value="NZ_JQCD01000001.1"/>
</dbReference>
<keyword evidence="3" id="KW-1185">Reference proteome</keyword>
<dbReference type="AlphaFoldDB" id="A0A0R2JLM3"/>
<gene>
    <name evidence="2" type="ORF">IV67_GL001422</name>
</gene>
<sequence>METGNKEFKSVTDLAEYLKISRKTLYKRSKANGVNLSGSYSERDLRILKQESVTSSKHKSVTTVTGGDSESKQIKSTVFETLKAHIDTLKADKIFLQKEIESKNITISETTKLLDQAQQLQLDLQTKLNHSEQERLALLDTANKSTNSDEYLHELKENIAELKEQISSEKQAKESLQTELKNSEHFSDYLFRENQQLDDLKEELTKTLDALEDKQQHLDTLQHELNETQGIAQEKAKQRQSIAEENKTLREQLTKTRQKLQDEQNKSFWQRLFGR</sequence>
<keyword evidence="1" id="KW-0175">Coiled coil</keyword>
<dbReference type="OrthoDB" id="2233743at2"/>
<dbReference type="PATRIC" id="fig|1620.3.peg.1444"/>
<evidence type="ECO:0000256" key="1">
    <source>
        <dbReference type="SAM" id="Coils"/>
    </source>
</evidence>
<accession>A0A0R2JLM3</accession>